<sequence length="79" mass="9917">MNSLMDKRKYYFESWAIKFVRFETDYFHCCHHRLYNYVIVWEWIHLNHCYDMYVTDGIQVQMIEQVFQLQINVLMDVQV</sequence>
<proteinExistence type="predicted"/>
<evidence type="ECO:0000313" key="3">
    <source>
        <dbReference type="WBParaSite" id="SCUD_0000207001-mRNA-1"/>
    </source>
</evidence>
<protein>
    <submittedName>
        <fullName evidence="3">Ovule protein</fullName>
    </submittedName>
</protein>
<dbReference type="EMBL" id="UZAK01001872">
    <property type="protein sequence ID" value="VDO71986.1"/>
    <property type="molecule type" value="Genomic_DNA"/>
</dbReference>
<dbReference type="Proteomes" id="UP000279833">
    <property type="component" value="Unassembled WGS sequence"/>
</dbReference>
<dbReference type="AlphaFoldDB" id="A0A183JH97"/>
<reference evidence="3" key="1">
    <citation type="submission" date="2016-06" db="UniProtKB">
        <authorList>
            <consortium name="WormBaseParasite"/>
        </authorList>
    </citation>
    <scope>IDENTIFICATION</scope>
</reference>
<name>A0A183JH97_9TREM</name>
<evidence type="ECO:0000313" key="2">
    <source>
        <dbReference type="Proteomes" id="UP000279833"/>
    </source>
</evidence>
<keyword evidence="2" id="KW-1185">Reference proteome</keyword>
<organism evidence="3">
    <name type="scientific">Schistosoma curassoni</name>
    <dbReference type="NCBI Taxonomy" id="6186"/>
    <lineage>
        <taxon>Eukaryota</taxon>
        <taxon>Metazoa</taxon>
        <taxon>Spiralia</taxon>
        <taxon>Lophotrochozoa</taxon>
        <taxon>Platyhelminthes</taxon>
        <taxon>Trematoda</taxon>
        <taxon>Digenea</taxon>
        <taxon>Strigeidida</taxon>
        <taxon>Schistosomatoidea</taxon>
        <taxon>Schistosomatidae</taxon>
        <taxon>Schistosoma</taxon>
    </lineage>
</organism>
<reference evidence="1 2" key="2">
    <citation type="submission" date="2018-11" db="EMBL/GenBank/DDBJ databases">
        <authorList>
            <consortium name="Pathogen Informatics"/>
        </authorList>
    </citation>
    <scope>NUCLEOTIDE SEQUENCE [LARGE SCALE GENOMIC DNA]</scope>
    <source>
        <strain evidence="1">Dakar</strain>
        <strain evidence="2">Dakar, Senegal</strain>
    </source>
</reference>
<evidence type="ECO:0000313" key="1">
    <source>
        <dbReference type="EMBL" id="VDO71986.1"/>
    </source>
</evidence>
<gene>
    <name evidence="1" type="ORF">SCUD_LOCUS2071</name>
</gene>
<dbReference type="WBParaSite" id="SCUD_0000207001-mRNA-1">
    <property type="protein sequence ID" value="SCUD_0000207001-mRNA-1"/>
    <property type="gene ID" value="SCUD_0000207001"/>
</dbReference>
<accession>A0A183JH97</accession>